<protein>
    <submittedName>
        <fullName evidence="3">Uncharacterized protein</fullName>
    </submittedName>
</protein>
<evidence type="ECO:0000313" key="4">
    <source>
        <dbReference type="Proteomes" id="UP001437256"/>
    </source>
</evidence>
<name>A0ABR2ZC22_9AGAR</name>
<feature type="region of interest" description="Disordered" evidence="1">
    <location>
        <begin position="390"/>
        <end position="428"/>
    </location>
</feature>
<reference evidence="3 4" key="1">
    <citation type="submission" date="2024-05" db="EMBL/GenBank/DDBJ databases">
        <title>A draft genome resource for the thread blight pathogen Marasmius tenuissimus strain MS-2.</title>
        <authorList>
            <person name="Yulfo-Soto G.E."/>
            <person name="Baruah I.K."/>
            <person name="Amoako-Attah I."/>
            <person name="Bukari Y."/>
            <person name="Meinhardt L.W."/>
            <person name="Bailey B.A."/>
            <person name="Cohen S.P."/>
        </authorList>
    </citation>
    <scope>NUCLEOTIDE SEQUENCE [LARGE SCALE GENOMIC DNA]</scope>
    <source>
        <strain evidence="3 4">MS-2</strain>
    </source>
</reference>
<evidence type="ECO:0000313" key="3">
    <source>
        <dbReference type="EMBL" id="KAL0059196.1"/>
    </source>
</evidence>
<keyword evidence="2" id="KW-0472">Membrane</keyword>
<evidence type="ECO:0000256" key="1">
    <source>
        <dbReference type="SAM" id="MobiDB-lite"/>
    </source>
</evidence>
<comment type="caution">
    <text evidence="3">The sequence shown here is derived from an EMBL/GenBank/DDBJ whole genome shotgun (WGS) entry which is preliminary data.</text>
</comment>
<keyword evidence="2" id="KW-0812">Transmembrane</keyword>
<proteinExistence type="predicted"/>
<keyword evidence="4" id="KW-1185">Reference proteome</keyword>
<accession>A0ABR2ZC22</accession>
<gene>
    <name evidence="3" type="ORF">AAF712_014090</name>
</gene>
<keyword evidence="2" id="KW-1133">Transmembrane helix</keyword>
<feature type="transmembrane region" description="Helical" evidence="2">
    <location>
        <begin position="213"/>
        <end position="232"/>
    </location>
</feature>
<feature type="region of interest" description="Disordered" evidence="1">
    <location>
        <begin position="1"/>
        <end position="38"/>
    </location>
</feature>
<sequence>MVKDLATQQNDSTSHEPSNTSTPREHDVGSALHGFNEEENVVTTTIITTTTTSRKRPRTSNSGPTSVITVCTRRGKEARIHTRPSKRPRNSYNQTYLYLDPSENHKHGSSKDVIKPTYRDVDTNVALAGFLAEWMADRVLGGEATSQKARKQVEKRSRGRFEEVLTKFNGYCPTAAVFLALHYVERAVDAGLSMKSGFGLNMSLSRGPTVEQLAIYVTWIFLVALLAAANVISSDKLDLGFWVETMHLEAHHIRTMHRQLTMMLDDQLTMSADAWTDFVQSLLSSNTESSESTTIVNGLLTDILTDELHVSTYSSTSHSRFILDVEPEADDGEARSPEDIQHLATVLAILLTHTINVTFDSKGIPCGAERSKVASEESQVSKAVVVKEKPVAPAKQSSHGKGDLERVFSPPVEPKHSGAPEAADAQEGSTLYRERVGVTNVPRQTIVPAKETVKALTIAR</sequence>
<dbReference type="EMBL" id="JBBXMP010000244">
    <property type="protein sequence ID" value="KAL0059196.1"/>
    <property type="molecule type" value="Genomic_DNA"/>
</dbReference>
<evidence type="ECO:0000256" key="2">
    <source>
        <dbReference type="SAM" id="Phobius"/>
    </source>
</evidence>
<organism evidence="3 4">
    <name type="scientific">Marasmius tenuissimus</name>
    <dbReference type="NCBI Taxonomy" id="585030"/>
    <lineage>
        <taxon>Eukaryota</taxon>
        <taxon>Fungi</taxon>
        <taxon>Dikarya</taxon>
        <taxon>Basidiomycota</taxon>
        <taxon>Agaricomycotina</taxon>
        <taxon>Agaricomycetes</taxon>
        <taxon>Agaricomycetidae</taxon>
        <taxon>Agaricales</taxon>
        <taxon>Marasmiineae</taxon>
        <taxon>Marasmiaceae</taxon>
        <taxon>Marasmius</taxon>
    </lineage>
</organism>
<dbReference type="Proteomes" id="UP001437256">
    <property type="component" value="Unassembled WGS sequence"/>
</dbReference>
<feature type="compositionally biased region" description="Polar residues" evidence="1">
    <location>
        <begin position="1"/>
        <end position="22"/>
    </location>
</feature>